<dbReference type="OrthoDB" id="7658483at2"/>
<keyword evidence="2" id="KW-1185">Reference proteome</keyword>
<sequence length="113" mass="12713">MSRNRWHIIEEEDGALTLARRLPARFDLAVETVLPGAAGRRWVAHRVRQDLWRALRGLRGFAPAVRVVRGAGGLCVRAGGEVQGRFDRVQTEARIAEVLEDKANRARWMGCAR</sequence>
<reference evidence="1 2" key="1">
    <citation type="submission" date="2016-10" db="EMBL/GenBank/DDBJ databases">
        <authorList>
            <person name="de Groot N.N."/>
        </authorList>
    </citation>
    <scope>NUCLEOTIDE SEQUENCE [LARGE SCALE GENOMIC DNA]</scope>
    <source>
        <strain evidence="1 2">DSM 100674</strain>
    </source>
</reference>
<organism evidence="1 2">
    <name type="scientific">Roseovarius azorensis</name>
    <dbReference type="NCBI Taxonomy" id="1287727"/>
    <lineage>
        <taxon>Bacteria</taxon>
        <taxon>Pseudomonadati</taxon>
        <taxon>Pseudomonadota</taxon>
        <taxon>Alphaproteobacteria</taxon>
        <taxon>Rhodobacterales</taxon>
        <taxon>Roseobacteraceae</taxon>
        <taxon>Roseovarius</taxon>
    </lineage>
</organism>
<protein>
    <submittedName>
        <fullName evidence="1">Uncharacterized protein</fullName>
    </submittedName>
</protein>
<name>A0A1H7T1E4_9RHOB</name>
<evidence type="ECO:0000313" key="2">
    <source>
        <dbReference type="Proteomes" id="UP000199582"/>
    </source>
</evidence>
<evidence type="ECO:0000313" key="1">
    <source>
        <dbReference type="EMBL" id="SEL78086.1"/>
    </source>
</evidence>
<dbReference type="RefSeq" id="WP_093037427.1">
    <property type="nucleotide sequence ID" value="NZ_FOAG01000008.1"/>
</dbReference>
<accession>A0A1H7T1E4</accession>
<dbReference type="Proteomes" id="UP000199582">
    <property type="component" value="Unassembled WGS sequence"/>
</dbReference>
<gene>
    <name evidence="1" type="ORF">SAMN05443999_10815</name>
</gene>
<dbReference type="STRING" id="1287727.SAMN05443999_10815"/>
<dbReference type="AlphaFoldDB" id="A0A1H7T1E4"/>
<proteinExistence type="predicted"/>
<dbReference type="EMBL" id="FOAG01000008">
    <property type="protein sequence ID" value="SEL78086.1"/>
    <property type="molecule type" value="Genomic_DNA"/>
</dbReference>